<gene>
    <name evidence="4" type="ORF">H671_xg20379</name>
</gene>
<evidence type="ECO:0000259" key="3">
    <source>
        <dbReference type="PROSITE" id="PS50238"/>
    </source>
</evidence>
<proteinExistence type="predicted"/>
<evidence type="ECO:0000313" key="5">
    <source>
        <dbReference type="Proteomes" id="UP000030759"/>
    </source>
</evidence>
<organism evidence="4 5">
    <name type="scientific">Cricetulus griseus</name>
    <name type="common">Chinese hamster</name>
    <name type="synonym">Cricetulus barabensis griseus</name>
    <dbReference type="NCBI Taxonomy" id="10029"/>
    <lineage>
        <taxon>Eukaryota</taxon>
        <taxon>Metazoa</taxon>
        <taxon>Chordata</taxon>
        <taxon>Craniata</taxon>
        <taxon>Vertebrata</taxon>
        <taxon>Euteleostomi</taxon>
        <taxon>Mammalia</taxon>
        <taxon>Eutheria</taxon>
        <taxon>Euarchontoglires</taxon>
        <taxon>Glires</taxon>
        <taxon>Rodentia</taxon>
        <taxon>Myomorpha</taxon>
        <taxon>Muroidea</taxon>
        <taxon>Cricetidae</taxon>
        <taxon>Cricetinae</taxon>
        <taxon>Cricetulus</taxon>
    </lineage>
</organism>
<dbReference type="GO" id="GO:0005096">
    <property type="term" value="F:GTPase activator activity"/>
    <property type="evidence" value="ECO:0007669"/>
    <property type="project" value="UniProtKB-KW"/>
</dbReference>
<reference evidence="5" key="1">
    <citation type="journal article" date="2013" name="Nat. Biotechnol.">
        <title>Chinese hamster genome sequenced from sorted chromosomes.</title>
        <authorList>
            <person name="Brinkrolf K."/>
            <person name="Rupp O."/>
            <person name="Laux H."/>
            <person name="Kollin F."/>
            <person name="Ernst W."/>
            <person name="Linke B."/>
            <person name="Kofler R."/>
            <person name="Romand S."/>
            <person name="Hesse F."/>
            <person name="Budach W.E."/>
            <person name="Galosy S."/>
            <person name="Muller D."/>
            <person name="Noll T."/>
            <person name="Wienberg J."/>
            <person name="Jostock T."/>
            <person name="Leonard M."/>
            <person name="Grillari J."/>
            <person name="Tauch A."/>
            <person name="Goesmann A."/>
            <person name="Helk B."/>
            <person name="Mott J.E."/>
            <person name="Puhler A."/>
            <person name="Borth N."/>
        </authorList>
    </citation>
    <scope>NUCLEOTIDE SEQUENCE [LARGE SCALE GENOMIC DNA]</scope>
    <source>
        <strain evidence="5">17A/GY</strain>
    </source>
</reference>
<dbReference type="GO" id="GO:0007165">
    <property type="term" value="P:signal transduction"/>
    <property type="evidence" value="ECO:0007669"/>
    <property type="project" value="InterPro"/>
</dbReference>
<name>A0A061HVB3_CRIGR</name>
<feature type="compositionally biased region" description="Basic and acidic residues" evidence="2">
    <location>
        <begin position="560"/>
        <end position="574"/>
    </location>
</feature>
<dbReference type="GO" id="GO:1902533">
    <property type="term" value="P:positive regulation of intracellular signal transduction"/>
    <property type="evidence" value="ECO:0007669"/>
    <property type="project" value="UniProtKB-ARBA"/>
</dbReference>
<evidence type="ECO:0000313" key="4">
    <source>
        <dbReference type="EMBL" id="ERE65266.1"/>
    </source>
</evidence>
<dbReference type="GO" id="GO:0005856">
    <property type="term" value="C:cytoskeleton"/>
    <property type="evidence" value="ECO:0007669"/>
    <property type="project" value="UniProtKB-ARBA"/>
</dbReference>
<dbReference type="AlphaFoldDB" id="A0A061HVB3"/>
<dbReference type="FunFam" id="1.10.555.10:FF:000017">
    <property type="entry name" value="Rho GTPase activating protein 6"/>
    <property type="match status" value="1"/>
</dbReference>
<sequence length="585" mass="66001">MLDCLFASAFEPRPRRVSVLGGAPGQNPDRRMDMVSIHSLSELERLKLQETAYHELVARHFLSEFKPDRALPVDRPNTLEKWFLILRGQDRDACLKTFGIRLEEVLVNEITRRKHLELEASMLDDDAPGPRGNVAQRMFGRMRRFFNRRRIEPTLPREFTRRGRRGAVSVDSLSELEGGDQLLQNLQISQASLPIGQRLLGSKRKMSLNPIARQVPQIVEICCKFIEKHGLNSVGIFTSEYSVYRVLQLRDLFDQGLDIVLPDSVNVHDVAALLRLFFREMKDSLVPEDLYMSFLLTATLSPRDQVSALQLLVYLMPPCHSDTLERLLKALHKITENCEDSIGVDGQLVPGNRMTSTNLALVFGTTILKKGKLAKRESRKTKLGIDHYVASVNVVRAMIDNWDILFQVPPHIQKQVAKRVWKASPEALDFIRRRNQRKMQSARIKMEEDALVSDPVENSTEAQAAVLAQSQLFDEAPEGAPDVHDMFTFGDSLNYDFDDESDFEDQDHLDLAEVPYLDVVPNNEDADSDADEIPGSTEEPTVPTGTASSHDDEEGAGKPPKVEKDRPLLGELQKKKGKSGISFSP</sequence>
<feature type="domain" description="Rho-GAP" evidence="3">
    <location>
        <begin position="206"/>
        <end position="406"/>
    </location>
</feature>
<evidence type="ECO:0000256" key="2">
    <source>
        <dbReference type="SAM" id="MobiDB-lite"/>
    </source>
</evidence>
<accession>A0A061HVB3</accession>
<dbReference type="Gene3D" id="1.10.555.10">
    <property type="entry name" value="Rho GTPase activation protein"/>
    <property type="match status" value="1"/>
</dbReference>
<dbReference type="EMBL" id="KE685380">
    <property type="protein sequence ID" value="ERE65266.1"/>
    <property type="molecule type" value="Genomic_DNA"/>
</dbReference>
<dbReference type="Pfam" id="PF00620">
    <property type="entry name" value="RhoGAP"/>
    <property type="match status" value="1"/>
</dbReference>
<protein>
    <submittedName>
        <fullName evidence="4">Rho GTPase-activating protein 36</fullName>
    </submittedName>
</protein>
<keyword evidence="1" id="KW-0343">GTPase activation</keyword>
<evidence type="ECO:0000256" key="1">
    <source>
        <dbReference type="ARBA" id="ARBA00022468"/>
    </source>
</evidence>
<dbReference type="InterPro" id="IPR037863">
    <property type="entry name" value="RHOGAP6/36"/>
</dbReference>
<dbReference type="SMART" id="SM00324">
    <property type="entry name" value="RhoGAP"/>
    <property type="match status" value="1"/>
</dbReference>
<dbReference type="PANTHER" id="PTHR12635">
    <property type="entry name" value="RHO-GTPASE-ACTIVATING PROTEIN 6 FAMILY MEMBER"/>
    <property type="match status" value="1"/>
</dbReference>
<dbReference type="InterPro" id="IPR008936">
    <property type="entry name" value="Rho_GTPase_activation_prot"/>
</dbReference>
<dbReference type="PANTHER" id="PTHR12635:SF8">
    <property type="entry name" value="RHO GTPASE-ACTIVATING PROTEIN 36"/>
    <property type="match status" value="1"/>
</dbReference>
<dbReference type="Proteomes" id="UP000030759">
    <property type="component" value="Unassembled WGS sequence"/>
</dbReference>
<dbReference type="SUPFAM" id="SSF48350">
    <property type="entry name" value="GTPase activation domain, GAP"/>
    <property type="match status" value="1"/>
</dbReference>
<feature type="region of interest" description="Disordered" evidence="2">
    <location>
        <begin position="521"/>
        <end position="585"/>
    </location>
</feature>
<dbReference type="PROSITE" id="PS50238">
    <property type="entry name" value="RHOGAP"/>
    <property type="match status" value="1"/>
</dbReference>
<dbReference type="InterPro" id="IPR000198">
    <property type="entry name" value="RhoGAP_dom"/>
</dbReference>